<evidence type="ECO:0000313" key="6">
    <source>
        <dbReference type="Proteomes" id="UP000018468"/>
    </source>
</evidence>
<dbReference type="OMA" id="RSIKCRP"/>
<name>W5MKE4_LEPOC</name>
<dbReference type="Pfam" id="PF00017">
    <property type="entry name" value="SH2"/>
    <property type="match status" value="1"/>
</dbReference>
<evidence type="ECO:0000259" key="4">
    <source>
        <dbReference type="PROSITE" id="PS50001"/>
    </source>
</evidence>
<feature type="compositionally biased region" description="Pro residues" evidence="3">
    <location>
        <begin position="472"/>
        <end position="485"/>
    </location>
</feature>
<feature type="compositionally biased region" description="Low complexity" evidence="3">
    <location>
        <begin position="273"/>
        <end position="284"/>
    </location>
</feature>
<feature type="compositionally biased region" description="Basic and acidic residues" evidence="3">
    <location>
        <begin position="71"/>
        <end position="82"/>
    </location>
</feature>
<feature type="compositionally biased region" description="Low complexity" evidence="3">
    <location>
        <begin position="353"/>
        <end position="369"/>
    </location>
</feature>
<dbReference type="PANTHER" id="PTHR14388:SF23">
    <property type="entry name" value="SI:CH73-109I22.2"/>
    <property type="match status" value="1"/>
</dbReference>
<feature type="region of interest" description="Disordered" evidence="3">
    <location>
        <begin position="233"/>
        <end position="284"/>
    </location>
</feature>
<reference evidence="5" key="2">
    <citation type="submission" date="2025-08" db="UniProtKB">
        <authorList>
            <consortium name="Ensembl"/>
        </authorList>
    </citation>
    <scope>IDENTIFICATION</scope>
</reference>
<sequence length="551" mass="60389">MEFDYQQIKDAEARHREELLGSLPIPRERLMPRPQLSESPPTRGPPPIKPRRSIKVHPRREGVGPPHPPRKQLDNSRDECAQKDAPAPPCCPVSLAPLSPSLRAHTLLWFQQTQLSRLQRSDGTLPDWLHGFATRREAEELLKDQELGSFLLRLSESKVGFVLSYRGTDRCRHFIIDEVGGGQYVIAGEESCHSSLQDLVSYYSRHPVGPFSETLTAPCRKSQSQLNYYSVLRTRGRHKAPQESRLRPRLSAVNRSGLKPSAPEGQAAGGGQLPPQETPPETEQYAVVKKPLRKSKSLNLPDSHEPPPPDTVPPGEELVPPAGEAQEKHEDAPYARVNKPRASPQAPAPSSPPAAQAPAQPVAPSAPVSLGGSEGGEQKYWELVPMHTYEETGHLTEPRDETRRVYSEPDDPIAFYAMGRSGRGGTQAQGAADPLRHLYSEVNLRGSDRPGADHPGSTLPPPSAPLISPQPAHSPPELPLRPPPRLDCMAQRRSGTPEVTFNPRSGVPLPLRGDRAPPLDSSASIYEQIRDRDAPPSNSSRPAATDTRRGS</sequence>
<feature type="region of interest" description="Disordered" evidence="3">
    <location>
        <begin position="1"/>
        <end position="87"/>
    </location>
</feature>
<feature type="compositionally biased region" description="Polar residues" evidence="3">
    <location>
        <begin position="493"/>
        <end position="503"/>
    </location>
</feature>
<dbReference type="PANTHER" id="PTHR14388">
    <property type="entry name" value="T CELL-SPECIFIC ADAPTER PROTEIN TSAD"/>
    <property type="match status" value="1"/>
</dbReference>
<dbReference type="Bgee" id="ENSLOCG00000007308">
    <property type="expression patterns" value="Expressed in intestine and 9 other cell types or tissues"/>
</dbReference>
<dbReference type="InterPro" id="IPR000980">
    <property type="entry name" value="SH2"/>
</dbReference>
<keyword evidence="6" id="KW-1185">Reference proteome</keyword>
<dbReference type="InParanoid" id="W5MKE4"/>
<evidence type="ECO:0000313" key="5">
    <source>
        <dbReference type="Ensembl" id="ENSLOCP00000008853.1"/>
    </source>
</evidence>
<feature type="compositionally biased region" description="Basic and acidic residues" evidence="3">
    <location>
        <begin position="7"/>
        <end position="19"/>
    </location>
</feature>
<reference evidence="5" key="3">
    <citation type="submission" date="2025-09" db="UniProtKB">
        <authorList>
            <consortium name="Ensembl"/>
        </authorList>
    </citation>
    <scope>IDENTIFICATION</scope>
</reference>
<protein>
    <submittedName>
        <fullName evidence="5">Si:ch73-109i22.2</fullName>
    </submittedName>
</protein>
<keyword evidence="1 2" id="KW-0727">SH2 domain</keyword>
<dbReference type="GO" id="GO:0005737">
    <property type="term" value="C:cytoplasm"/>
    <property type="evidence" value="ECO:0000318"/>
    <property type="project" value="GO_Central"/>
</dbReference>
<feature type="compositionally biased region" description="Basic residues" evidence="3">
    <location>
        <begin position="49"/>
        <end position="58"/>
    </location>
</feature>
<dbReference type="FunFam" id="3.30.505.10:FF:000103">
    <property type="entry name" value="Si:ch73-109i22.2"/>
    <property type="match status" value="1"/>
</dbReference>
<dbReference type="Proteomes" id="UP000018468">
    <property type="component" value="Linkage group LG24"/>
</dbReference>
<dbReference type="SUPFAM" id="SSF55550">
    <property type="entry name" value="SH2 domain"/>
    <property type="match status" value="1"/>
</dbReference>
<feature type="domain" description="SH2" evidence="4">
    <location>
        <begin position="128"/>
        <end position="219"/>
    </location>
</feature>
<dbReference type="PRINTS" id="PR00401">
    <property type="entry name" value="SH2DOMAIN"/>
</dbReference>
<evidence type="ECO:0000256" key="3">
    <source>
        <dbReference type="SAM" id="MobiDB-lite"/>
    </source>
</evidence>
<dbReference type="EMBL" id="AHAT01019943">
    <property type="status" value="NOT_ANNOTATED_CDS"/>
    <property type="molecule type" value="Genomic_DNA"/>
</dbReference>
<dbReference type="PROSITE" id="PS50001">
    <property type="entry name" value="SH2"/>
    <property type="match status" value="1"/>
</dbReference>
<dbReference type="GeneTree" id="ENSGT00940000160977"/>
<evidence type="ECO:0000256" key="2">
    <source>
        <dbReference type="PROSITE-ProRule" id="PRU00191"/>
    </source>
</evidence>
<organism evidence="5 6">
    <name type="scientific">Lepisosteus oculatus</name>
    <name type="common">Spotted gar</name>
    <dbReference type="NCBI Taxonomy" id="7918"/>
    <lineage>
        <taxon>Eukaryota</taxon>
        <taxon>Metazoa</taxon>
        <taxon>Chordata</taxon>
        <taxon>Craniata</taxon>
        <taxon>Vertebrata</taxon>
        <taxon>Euteleostomi</taxon>
        <taxon>Actinopterygii</taxon>
        <taxon>Neopterygii</taxon>
        <taxon>Holostei</taxon>
        <taxon>Semionotiformes</taxon>
        <taxon>Lepisosteidae</taxon>
        <taxon>Lepisosteus</taxon>
    </lineage>
</organism>
<dbReference type="AlphaFoldDB" id="W5MKE4"/>
<accession>W5MKE4</accession>
<feature type="region of interest" description="Disordered" evidence="3">
    <location>
        <begin position="415"/>
        <end position="551"/>
    </location>
</feature>
<reference evidence="6" key="1">
    <citation type="submission" date="2011-12" db="EMBL/GenBank/DDBJ databases">
        <title>The Draft Genome of Lepisosteus oculatus.</title>
        <authorList>
            <consortium name="The Broad Institute Genome Assembly &amp; Analysis Group"/>
            <consortium name="Computational R&amp;D Group"/>
            <consortium name="and Sequencing Platform"/>
            <person name="Di Palma F."/>
            <person name="Alfoldi J."/>
            <person name="Johnson J."/>
            <person name="Berlin A."/>
            <person name="Gnerre S."/>
            <person name="Jaffe D."/>
            <person name="MacCallum I."/>
            <person name="Young S."/>
            <person name="Walker B.J."/>
            <person name="Lander E.S."/>
            <person name="Lindblad-Toh K."/>
        </authorList>
    </citation>
    <scope>NUCLEOTIDE SEQUENCE [LARGE SCALE GENOMIC DNA]</scope>
</reference>
<dbReference type="eggNOG" id="ENOG502RE0K">
    <property type="taxonomic scope" value="Eukaryota"/>
</dbReference>
<dbReference type="InterPro" id="IPR036860">
    <property type="entry name" value="SH2_dom_sf"/>
</dbReference>
<dbReference type="Ensembl" id="ENSLOCT00000008864.1">
    <property type="protein sequence ID" value="ENSLOCP00000008853.1"/>
    <property type="gene ID" value="ENSLOCG00000007308.1"/>
</dbReference>
<proteinExistence type="predicted"/>
<feature type="region of interest" description="Disordered" evidence="3">
    <location>
        <begin position="296"/>
        <end position="384"/>
    </location>
</feature>
<dbReference type="Gene3D" id="3.30.505.10">
    <property type="entry name" value="SH2 domain"/>
    <property type="match status" value="1"/>
</dbReference>
<evidence type="ECO:0000256" key="1">
    <source>
        <dbReference type="ARBA" id="ARBA00022999"/>
    </source>
</evidence>
<dbReference type="SMART" id="SM00252">
    <property type="entry name" value="SH2"/>
    <property type="match status" value="1"/>
</dbReference>